<evidence type="ECO:0000256" key="7">
    <source>
        <dbReference type="ARBA" id="ARBA00049117"/>
    </source>
</evidence>
<evidence type="ECO:0000313" key="9">
    <source>
        <dbReference type="EMBL" id="ETO08922.1"/>
    </source>
</evidence>
<keyword evidence="6" id="KW-0342">GTP-binding</keyword>
<dbReference type="EMBL" id="ASPP01024552">
    <property type="protein sequence ID" value="ETO08922.1"/>
    <property type="molecule type" value="Genomic_DNA"/>
</dbReference>
<evidence type="ECO:0000256" key="3">
    <source>
        <dbReference type="ARBA" id="ARBA00022701"/>
    </source>
</evidence>
<dbReference type="Pfam" id="PF00091">
    <property type="entry name" value="Tubulin"/>
    <property type="match status" value="1"/>
</dbReference>
<gene>
    <name evidence="9" type="ORF">RFI_28465</name>
</gene>
<keyword evidence="2" id="KW-0963">Cytoplasm</keyword>
<evidence type="ECO:0000256" key="2">
    <source>
        <dbReference type="ARBA" id="ARBA00022490"/>
    </source>
</evidence>
<keyword evidence="10" id="KW-1185">Reference proteome</keyword>
<comment type="caution">
    <text evidence="9">The sequence shown here is derived from an EMBL/GenBank/DDBJ whole genome shotgun (WGS) entry which is preliminary data.</text>
</comment>
<dbReference type="PRINTS" id="PR01161">
    <property type="entry name" value="TUBULIN"/>
</dbReference>
<dbReference type="GO" id="GO:0005525">
    <property type="term" value="F:GTP binding"/>
    <property type="evidence" value="ECO:0007669"/>
    <property type="project" value="UniProtKB-KW"/>
</dbReference>
<dbReference type="InterPro" id="IPR003008">
    <property type="entry name" value="Tubulin_FtsZ_GTPase"/>
</dbReference>
<proteinExistence type="inferred from homology"/>
<dbReference type="PRINTS" id="PR01162">
    <property type="entry name" value="ALPHATUBULIN"/>
</dbReference>
<dbReference type="OrthoDB" id="1662883at2759"/>
<feature type="non-terminal residue" evidence="9">
    <location>
        <position position="285"/>
    </location>
</feature>
<evidence type="ECO:0000256" key="4">
    <source>
        <dbReference type="ARBA" id="ARBA00022741"/>
    </source>
</evidence>
<feature type="domain" description="Tubulin/FtsZ GTPase" evidence="8">
    <location>
        <begin position="46"/>
        <end position="229"/>
    </location>
</feature>
<keyword evidence="5" id="KW-0378">Hydrolase</keyword>
<dbReference type="SUPFAM" id="SSF55307">
    <property type="entry name" value="Tubulin C-terminal domain-like"/>
    <property type="match status" value="1"/>
</dbReference>
<comment type="similarity">
    <text evidence="1">Belongs to the tubulin family.</text>
</comment>
<keyword evidence="4" id="KW-0547">Nucleotide-binding</keyword>
<evidence type="ECO:0000259" key="8">
    <source>
        <dbReference type="SMART" id="SM00864"/>
    </source>
</evidence>
<dbReference type="GO" id="GO:0007017">
    <property type="term" value="P:microtubule-based process"/>
    <property type="evidence" value="ECO:0007669"/>
    <property type="project" value="InterPro"/>
</dbReference>
<dbReference type="InterPro" id="IPR002452">
    <property type="entry name" value="Alpha_tubulin"/>
</dbReference>
<dbReference type="PROSITE" id="PS00228">
    <property type="entry name" value="TUBULIN_B_AUTOREG"/>
    <property type="match status" value="1"/>
</dbReference>
<dbReference type="InterPro" id="IPR000217">
    <property type="entry name" value="Tubulin"/>
</dbReference>
<evidence type="ECO:0000313" key="10">
    <source>
        <dbReference type="Proteomes" id="UP000023152"/>
    </source>
</evidence>
<protein>
    <submittedName>
        <fullName evidence="9">Tubulin alpha 2</fullName>
    </submittedName>
</protein>
<comment type="catalytic activity">
    <reaction evidence="7">
        <text>GTP + H2O = GDP + phosphate + H(+)</text>
        <dbReference type="Rhea" id="RHEA:19669"/>
        <dbReference type="ChEBI" id="CHEBI:15377"/>
        <dbReference type="ChEBI" id="CHEBI:15378"/>
        <dbReference type="ChEBI" id="CHEBI:37565"/>
        <dbReference type="ChEBI" id="CHEBI:43474"/>
        <dbReference type="ChEBI" id="CHEBI:58189"/>
    </reaction>
    <physiologicalReaction direction="left-to-right" evidence="7">
        <dbReference type="Rhea" id="RHEA:19670"/>
    </physiologicalReaction>
</comment>
<dbReference type="SMART" id="SM00864">
    <property type="entry name" value="Tubulin"/>
    <property type="match status" value="1"/>
</dbReference>
<dbReference type="InterPro" id="IPR036525">
    <property type="entry name" value="Tubulin/FtsZ_GTPase_sf"/>
</dbReference>
<evidence type="ECO:0000256" key="1">
    <source>
        <dbReference type="ARBA" id="ARBA00009636"/>
    </source>
</evidence>
<dbReference type="AlphaFoldDB" id="X6M640"/>
<dbReference type="GO" id="GO:0016787">
    <property type="term" value="F:hydrolase activity"/>
    <property type="evidence" value="ECO:0007669"/>
    <property type="project" value="UniProtKB-KW"/>
</dbReference>
<accession>X6M640</accession>
<organism evidence="9 10">
    <name type="scientific">Reticulomyxa filosa</name>
    <dbReference type="NCBI Taxonomy" id="46433"/>
    <lineage>
        <taxon>Eukaryota</taxon>
        <taxon>Sar</taxon>
        <taxon>Rhizaria</taxon>
        <taxon>Retaria</taxon>
        <taxon>Foraminifera</taxon>
        <taxon>Monothalamids</taxon>
        <taxon>Reticulomyxidae</taxon>
        <taxon>Reticulomyxa</taxon>
    </lineage>
</organism>
<dbReference type="PANTHER" id="PTHR11588">
    <property type="entry name" value="TUBULIN"/>
    <property type="match status" value="1"/>
</dbReference>
<reference evidence="9 10" key="1">
    <citation type="journal article" date="2013" name="Curr. Biol.">
        <title>The Genome of the Foraminiferan Reticulomyxa filosa.</title>
        <authorList>
            <person name="Glockner G."/>
            <person name="Hulsmann N."/>
            <person name="Schleicher M."/>
            <person name="Noegel A.A."/>
            <person name="Eichinger L."/>
            <person name="Gallinger C."/>
            <person name="Pawlowski J."/>
            <person name="Sierra R."/>
            <person name="Euteneuer U."/>
            <person name="Pillet L."/>
            <person name="Moustafa A."/>
            <person name="Platzer M."/>
            <person name="Groth M."/>
            <person name="Szafranski K."/>
            <person name="Schliwa M."/>
        </authorList>
    </citation>
    <scope>NUCLEOTIDE SEQUENCE [LARGE SCALE GENOMIC DNA]</scope>
</reference>
<dbReference type="SUPFAM" id="SSF52490">
    <property type="entry name" value="Tubulin nucleotide-binding domain-like"/>
    <property type="match status" value="1"/>
</dbReference>
<keyword evidence="3" id="KW-0493">Microtubule</keyword>
<evidence type="ECO:0000256" key="5">
    <source>
        <dbReference type="ARBA" id="ARBA00022801"/>
    </source>
</evidence>
<dbReference type="Gene3D" id="3.40.50.1440">
    <property type="entry name" value="Tubulin/FtsZ, GTPase domain"/>
    <property type="match status" value="1"/>
</dbReference>
<dbReference type="InterPro" id="IPR013838">
    <property type="entry name" value="Beta-tubulin_BS"/>
</dbReference>
<evidence type="ECO:0000256" key="6">
    <source>
        <dbReference type="ARBA" id="ARBA00023134"/>
    </source>
</evidence>
<dbReference type="Proteomes" id="UP000023152">
    <property type="component" value="Unassembled WGS sequence"/>
</dbReference>
<sequence>MREILTIEVGQSNIQLGNAIWEQYCADHVIDNAYKRKENAGKDDSFKVFFEETGIGQFVPRNLAVDLEANVIDDIKNGPFVAISHPESLVHAKEDVANNFVSGHLTIGKQIIYKVNDRLRKLVDNCDNVICFFIGHSAGGGTVSGLGALILERLAVGHRKKPKIGFFEIYSSPNLSACVVEPYNALLATHWLLDHTKKQLQITKPNVDNLNKLISKVISAMTASLRFSGEMNVELNEFQKNLVPFHSLHFMTTGMSPIIPKTDVSTAPNDVQKITNDCFKQANWF</sequence>
<dbReference type="GO" id="GO:0005200">
    <property type="term" value="F:structural constituent of cytoskeleton"/>
    <property type="evidence" value="ECO:0007669"/>
    <property type="project" value="InterPro"/>
</dbReference>
<name>X6M640_RETFI</name>
<dbReference type="GO" id="GO:0005874">
    <property type="term" value="C:microtubule"/>
    <property type="evidence" value="ECO:0007669"/>
    <property type="project" value="UniProtKB-KW"/>
</dbReference>
<dbReference type="InterPro" id="IPR008280">
    <property type="entry name" value="Tub_FtsZ_C"/>
</dbReference>